<gene>
    <name evidence="1" type="ORF">BE08_30675</name>
</gene>
<dbReference type="EMBL" id="JELY01000248">
    <property type="protein sequence ID" value="KYF59920.1"/>
    <property type="molecule type" value="Genomic_DNA"/>
</dbReference>
<feature type="non-terminal residue" evidence="1">
    <location>
        <position position="246"/>
    </location>
</feature>
<reference evidence="1 2" key="1">
    <citation type="submission" date="2014-02" db="EMBL/GenBank/DDBJ databases">
        <title>The small core and large imbalanced accessory genome model reveals a collaborative survival strategy of Sorangium cellulosum strains in nature.</title>
        <authorList>
            <person name="Han K."/>
            <person name="Peng R."/>
            <person name="Blom J."/>
            <person name="Li Y.-Z."/>
        </authorList>
    </citation>
    <scope>NUCLEOTIDE SEQUENCE [LARGE SCALE GENOMIC DNA]</scope>
    <source>
        <strain evidence="1 2">So0157-25</strain>
    </source>
</reference>
<accession>A0A150PW79</accession>
<protein>
    <submittedName>
        <fullName evidence="1">Uncharacterized protein</fullName>
    </submittedName>
</protein>
<dbReference type="AlphaFoldDB" id="A0A150PW79"/>
<dbReference type="Proteomes" id="UP000075420">
    <property type="component" value="Unassembled WGS sequence"/>
</dbReference>
<comment type="caution">
    <text evidence="1">The sequence shown here is derived from an EMBL/GenBank/DDBJ whole genome shotgun (WGS) entry which is preliminary data.</text>
</comment>
<evidence type="ECO:0000313" key="2">
    <source>
        <dbReference type="Proteomes" id="UP000075420"/>
    </source>
</evidence>
<evidence type="ECO:0000313" key="1">
    <source>
        <dbReference type="EMBL" id="KYF59920.1"/>
    </source>
</evidence>
<proteinExistence type="predicted"/>
<organism evidence="1 2">
    <name type="scientific">Sorangium cellulosum</name>
    <name type="common">Polyangium cellulosum</name>
    <dbReference type="NCBI Taxonomy" id="56"/>
    <lineage>
        <taxon>Bacteria</taxon>
        <taxon>Pseudomonadati</taxon>
        <taxon>Myxococcota</taxon>
        <taxon>Polyangia</taxon>
        <taxon>Polyangiales</taxon>
        <taxon>Polyangiaceae</taxon>
        <taxon>Sorangium</taxon>
    </lineage>
</organism>
<sequence length="246" mass="27624">MDSAIPLGKKQIIDGQLRVYYHGYWIKAYEAPADTLLAKKRLIEALTRRLFNHVEHGINVPGKRLDEARRAYESETDPQRKRVKGAMLAGAIFNRAADIFTKLVEIQELGVTIEPDNALMRECGEHLLEALTLGKMVLHRSGEEGLDELWGEPFKAFSFPVEAFYNSRYVKIAQSMRAIDGIRDEMIATFAGLPMFAGVDRLAHDFAHAAKVKCETLRTDAEIFEVWTSFVVSAEKLAAFQPALGP</sequence>
<name>A0A150PW79_SORCE</name>